<reference evidence="3" key="1">
    <citation type="journal article" date="2017" name="Nature">
        <title>The sunflower genome provides insights into oil metabolism, flowering and Asterid evolution.</title>
        <authorList>
            <person name="Badouin H."/>
            <person name="Gouzy J."/>
            <person name="Grassa C.J."/>
            <person name="Murat F."/>
            <person name="Staton S.E."/>
            <person name="Cottret L."/>
            <person name="Lelandais-Briere C."/>
            <person name="Owens G.L."/>
            <person name="Carrere S."/>
            <person name="Mayjonade B."/>
            <person name="Legrand L."/>
            <person name="Gill N."/>
            <person name="Kane N.C."/>
            <person name="Bowers J.E."/>
            <person name="Hubner S."/>
            <person name="Bellec A."/>
            <person name="Berard A."/>
            <person name="Berges H."/>
            <person name="Blanchet N."/>
            <person name="Boniface M.C."/>
            <person name="Brunel D."/>
            <person name="Catrice O."/>
            <person name="Chaidir N."/>
            <person name="Claudel C."/>
            <person name="Donnadieu C."/>
            <person name="Faraut T."/>
            <person name="Fievet G."/>
            <person name="Helmstetter N."/>
            <person name="King M."/>
            <person name="Knapp S.J."/>
            <person name="Lai Z."/>
            <person name="Le Paslier M.C."/>
            <person name="Lippi Y."/>
            <person name="Lorenzon L."/>
            <person name="Mandel J.R."/>
            <person name="Marage G."/>
            <person name="Marchand G."/>
            <person name="Marquand E."/>
            <person name="Bret-Mestries E."/>
            <person name="Morien E."/>
            <person name="Nambeesan S."/>
            <person name="Nguyen T."/>
            <person name="Pegot-Espagnet P."/>
            <person name="Pouilly N."/>
            <person name="Raftis F."/>
            <person name="Sallet E."/>
            <person name="Schiex T."/>
            <person name="Thomas J."/>
            <person name="Vandecasteele C."/>
            <person name="Vares D."/>
            <person name="Vear F."/>
            <person name="Vautrin S."/>
            <person name="Crespi M."/>
            <person name="Mangin B."/>
            <person name="Burke J.M."/>
            <person name="Salse J."/>
            <person name="Munos S."/>
            <person name="Vincourt P."/>
            <person name="Rieseberg L.H."/>
            <person name="Langlade N.B."/>
        </authorList>
    </citation>
    <scope>NUCLEOTIDE SEQUENCE</scope>
    <source>
        <tissue evidence="3">Leaves</tissue>
    </source>
</reference>
<dbReference type="Pfam" id="PF19259">
    <property type="entry name" value="Ty3_capsid"/>
    <property type="match status" value="1"/>
</dbReference>
<dbReference type="InterPro" id="IPR036875">
    <property type="entry name" value="Znf_CCHC_sf"/>
</dbReference>
<evidence type="ECO:0000256" key="1">
    <source>
        <dbReference type="PROSITE-ProRule" id="PRU00047"/>
    </source>
</evidence>
<dbReference type="PANTHER" id="PTHR15503">
    <property type="entry name" value="LDOC1 RELATED"/>
    <property type="match status" value="1"/>
</dbReference>
<evidence type="ECO:0000313" key="3">
    <source>
        <dbReference type="EMBL" id="KAF5777276.1"/>
    </source>
</evidence>
<accession>A0A9K3MVE1</accession>
<gene>
    <name evidence="3" type="ORF">HanXRQr2_Chr12g0533721</name>
</gene>
<dbReference type="GO" id="GO:0008270">
    <property type="term" value="F:zinc ion binding"/>
    <property type="evidence" value="ECO:0007669"/>
    <property type="project" value="UniProtKB-KW"/>
</dbReference>
<organism evidence="3 4">
    <name type="scientific">Helianthus annuus</name>
    <name type="common">Common sunflower</name>
    <dbReference type="NCBI Taxonomy" id="4232"/>
    <lineage>
        <taxon>Eukaryota</taxon>
        <taxon>Viridiplantae</taxon>
        <taxon>Streptophyta</taxon>
        <taxon>Embryophyta</taxon>
        <taxon>Tracheophyta</taxon>
        <taxon>Spermatophyta</taxon>
        <taxon>Magnoliopsida</taxon>
        <taxon>eudicotyledons</taxon>
        <taxon>Gunneridae</taxon>
        <taxon>Pentapetalae</taxon>
        <taxon>asterids</taxon>
        <taxon>campanulids</taxon>
        <taxon>Asterales</taxon>
        <taxon>Asteraceae</taxon>
        <taxon>Asteroideae</taxon>
        <taxon>Heliantheae alliance</taxon>
        <taxon>Heliantheae</taxon>
        <taxon>Helianthus</taxon>
    </lineage>
</organism>
<keyword evidence="1" id="KW-0863">Zinc-finger</keyword>
<name>A0A9K3MVE1_HELAN</name>
<reference evidence="3" key="2">
    <citation type="submission" date="2020-06" db="EMBL/GenBank/DDBJ databases">
        <title>Helianthus annuus Genome sequencing and assembly Release 2.</title>
        <authorList>
            <person name="Gouzy J."/>
            <person name="Langlade N."/>
            <person name="Munos S."/>
        </authorList>
    </citation>
    <scope>NUCLEOTIDE SEQUENCE</scope>
    <source>
        <tissue evidence="3">Leaves</tissue>
    </source>
</reference>
<dbReference type="Gramene" id="mRNA:HanXRQr2_Chr12g0533721">
    <property type="protein sequence ID" value="CDS:HanXRQr2_Chr12g0533721.1"/>
    <property type="gene ID" value="HanXRQr2_Chr12g0533721"/>
</dbReference>
<dbReference type="Pfam" id="PF00098">
    <property type="entry name" value="zf-CCHC"/>
    <property type="match status" value="1"/>
</dbReference>
<dbReference type="Proteomes" id="UP000215914">
    <property type="component" value="Unassembled WGS sequence"/>
</dbReference>
<dbReference type="Pfam" id="PF08284">
    <property type="entry name" value="RVP_2"/>
    <property type="match status" value="1"/>
</dbReference>
<dbReference type="GO" id="GO:0003676">
    <property type="term" value="F:nucleic acid binding"/>
    <property type="evidence" value="ECO:0007669"/>
    <property type="project" value="InterPro"/>
</dbReference>
<dbReference type="AlphaFoldDB" id="A0A9K3MVE1"/>
<dbReference type="InterPro" id="IPR001878">
    <property type="entry name" value="Znf_CCHC"/>
</dbReference>
<feature type="domain" description="CCHC-type" evidence="2">
    <location>
        <begin position="252"/>
        <end position="267"/>
    </location>
</feature>
<dbReference type="SUPFAM" id="SSF57756">
    <property type="entry name" value="Retrovirus zinc finger-like domains"/>
    <property type="match status" value="1"/>
</dbReference>
<dbReference type="InterPro" id="IPR045358">
    <property type="entry name" value="Ty3_capsid"/>
</dbReference>
<dbReference type="CDD" id="cd00303">
    <property type="entry name" value="retropepsin_like"/>
    <property type="match status" value="1"/>
</dbReference>
<dbReference type="EMBL" id="MNCJ02000327">
    <property type="protein sequence ID" value="KAF5777276.1"/>
    <property type="molecule type" value="Genomic_DNA"/>
</dbReference>
<dbReference type="InterPro" id="IPR032567">
    <property type="entry name" value="RTL1-rel"/>
</dbReference>
<dbReference type="Gene3D" id="4.10.60.10">
    <property type="entry name" value="Zinc finger, CCHC-type"/>
    <property type="match status" value="1"/>
</dbReference>
<keyword evidence="1" id="KW-0862">Zinc</keyword>
<keyword evidence="4" id="KW-1185">Reference proteome</keyword>
<dbReference type="Gene3D" id="2.40.70.10">
    <property type="entry name" value="Acid Proteases"/>
    <property type="match status" value="1"/>
</dbReference>
<dbReference type="SMART" id="SM00343">
    <property type="entry name" value="ZnF_C2HC"/>
    <property type="match status" value="2"/>
</dbReference>
<protein>
    <submittedName>
        <fullName evidence="3">Transcription factor interactor and regulator CCHC(Zn) family</fullName>
    </submittedName>
</protein>
<proteinExistence type="predicted"/>
<dbReference type="SUPFAM" id="SSF50630">
    <property type="entry name" value="Acid proteases"/>
    <property type="match status" value="1"/>
</dbReference>
<dbReference type="PANTHER" id="PTHR15503:SF45">
    <property type="entry name" value="RNA-DIRECTED DNA POLYMERASE HOMOLOG"/>
    <property type="match status" value="1"/>
</dbReference>
<dbReference type="PROSITE" id="PS50158">
    <property type="entry name" value="ZF_CCHC"/>
    <property type="match status" value="1"/>
</dbReference>
<evidence type="ECO:0000313" key="4">
    <source>
        <dbReference type="Proteomes" id="UP000215914"/>
    </source>
</evidence>
<dbReference type="InterPro" id="IPR021109">
    <property type="entry name" value="Peptidase_aspartic_dom_sf"/>
</dbReference>
<comment type="caution">
    <text evidence="3">The sequence shown here is derived from an EMBL/GenBank/DDBJ whole genome shotgun (WGS) entry which is preliminary data.</text>
</comment>
<keyword evidence="1" id="KW-0479">Metal-binding</keyword>
<evidence type="ECO:0000259" key="2">
    <source>
        <dbReference type="PROSITE" id="PS50158"/>
    </source>
</evidence>
<sequence>MPYGCSYKEFWSCKPIEFSGNEGPIAALRWIEKTEAVLKISKCAEEDRIMFASNLFKNAALEWWNTILQSRGSDRVYNMEWEEFKNMVERKFCPPNEKEQIANKFLNLRMTGVDSKGYTTTFFEYARIVPTLASPEPVLISRYIWGLIGEIRHVVKAARPQTIEEAVELANTLTDELVRTREEDQRRNLSQRLTQEFRSGNFNRRNVGSTSAPYCKACKKKHSGRCSTYCNFCKAQGHKEENCKKKSSNGMCFNCGEKGHIRTNCPKLAPAANNKNPKNARAFVLTADEAKMIPDVIAGTFLVNDIFAKVLFDSGANQSFINTSFCKLPNQSLTKLPQECLVEIANGETVRISEILQGARIEIFNQKFIANLCPMNLVGFDVVLGMDWLIANKASILCDQKSIQVNSPRCEKITIKGDKPSRSTKFISVMKTASYVRK</sequence>